<dbReference type="GO" id="GO:0009617">
    <property type="term" value="P:response to bacterium"/>
    <property type="evidence" value="ECO:0007669"/>
    <property type="project" value="UniProtKB-ARBA"/>
</dbReference>
<keyword evidence="5" id="KW-0547">Nucleotide-binding</keyword>
<dbReference type="Pfam" id="PF00370">
    <property type="entry name" value="FGGY_N"/>
    <property type="match status" value="1"/>
</dbReference>
<dbReference type="OrthoDB" id="10264182at2759"/>
<organism evidence="15 16">
    <name type="scientific">Cryptotermes secundus</name>
    <dbReference type="NCBI Taxonomy" id="105785"/>
    <lineage>
        <taxon>Eukaryota</taxon>
        <taxon>Metazoa</taxon>
        <taxon>Ecdysozoa</taxon>
        <taxon>Arthropoda</taxon>
        <taxon>Hexapoda</taxon>
        <taxon>Insecta</taxon>
        <taxon>Pterygota</taxon>
        <taxon>Neoptera</taxon>
        <taxon>Polyneoptera</taxon>
        <taxon>Dictyoptera</taxon>
        <taxon>Blattodea</taxon>
        <taxon>Blattoidea</taxon>
        <taxon>Termitoidae</taxon>
        <taxon>Kalotermitidae</taxon>
        <taxon>Cryptotermitinae</taxon>
        <taxon>Cryptotermes</taxon>
    </lineage>
</organism>
<evidence type="ECO:0000256" key="4">
    <source>
        <dbReference type="ARBA" id="ARBA00022679"/>
    </source>
</evidence>
<comment type="catalytic activity">
    <reaction evidence="8">
        <text>sedoheptulose + ATP = D-sedoheptulose 7-phosphate + ADP + H(+)</text>
        <dbReference type="Rhea" id="RHEA:23844"/>
        <dbReference type="ChEBI" id="CHEBI:15378"/>
        <dbReference type="ChEBI" id="CHEBI:16802"/>
        <dbReference type="ChEBI" id="CHEBI:30616"/>
        <dbReference type="ChEBI" id="CHEBI:57483"/>
        <dbReference type="ChEBI" id="CHEBI:456216"/>
        <dbReference type="EC" id="2.7.1.14"/>
    </reaction>
</comment>
<comment type="similarity">
    <text evidence="2">Belongs to the FGGY kinase family.</text>
</comment>
<dbReference type="PANTHER" id="PTHR10196:SF67">
    <property type="entry name" value="SEDOHEPTULOKINASE"/>
    <property type="match status" value="1"/>
</dbReference>
<dbReference type="Proteomes" id="UP000235965">
    <property type="component" value="Unassembled WGS sequence"/>
</dbReference>
<dbReference type="InParanoid" id="A0A2J7RS24"/>
<dbReference type="GO" id="GO:0006091">
    <property type="term" value="P:generation of precursor metabolites and energy"/>
    <property type="evidence" value="ECO:0007669"/>
    <property type="project" value="UniProtKB-ARBA"/>
</dbReference>
<evidence type="ECO:0000313" key="16">
    <source>
        <dbReference type="Proteomes" id="UP000235965"/>
    </source>
</evidence>
<proteinExistence type="inferred from homology"/>
<dbReference type="FunFam" id="3.30.420.40:FF:000132">
    <property type="entry name" value="Sedoheptulokinase"/>
    <property type="match status" value="1"/>
</dbReference>
<evidence type="ECO:0000256" key="13">
    <source>
        <dbReference type="SAM" id="MobiDB-lite"/>
    </source>
</evidence>
<dbReference type="GO" id="GO:1901135">
    <property type="term" value="P:carbohydrate derivative metabolic process"/>
    <property type="evidence" value="ECO:0007669"/>
    <property type="project" value="UniProtKB-ARBA"/>
</dbReference>
<dbReference type="Gene3D" id="3.30.420.40">
    <property type="match status" value="2"/>
</dbReference>
<sequence>MAASEGNLILGIDIGTTSVKVCLMDPSSKQVISKQTKDTQANVPSDLGSEGNKQDVPKIVSALNSCVSRLPKDQLKQVGKIGICGQMHGVMLWSNKEDKKAWDCIESYMGCRFEIPKENVSALYTWQDTRCERSFLDTLPVPHCHLPTYSGYGCATLFWIMKNRPNKLKHYNRAGTVQDFAVAMLCNLDHPVMSIQNAAGWGYFNTCVAEWNSEVLQEADFPTHFLPHVVKSGAIAGTLDHPWYGIPRGTPVGAALGDLQCSVLATMQKADDAVLNLSTSAQLAFVMPPFFEPIKNPVVMPVEYFPYFDGKYLAVAASLNGGNALAAFVRMVQQWTLELGFNVTQSKIWDTVMSLGEQDSAVSSLRVVPTLLGERHTPEQNASILNVDPGTLGLGQVFRAVCSGIIENLHSMMPREMLVASNISRIIGIGSALTRNKVLQKEVQDWYKLPVDFVSGGDAAMGAALAMIACQ</sequence>
<evidence type="ECO:0000259" key="14">
    <source>
        <dbReference type="Pfam" id="PF00370"/>
    </source>
</evidence>
<evidence type="ECO:0000256" key="5">
    <source>
        <dbReference type="ARBA" id="ARBA00022741"/>
    </source>
</evidence>
<dbReference type="EMBL" id="NEVH01000596">
    <property type="protein sequence ID" value="PNF43615.1"/>
    <property type="molecule type" value="Genomic_DNA"/>
</dbReference>
<dbReference type="GO" id="GO:0050277">
    <property type="term" value="F:sedoheptulokinase activity"/>
    <property type="evidence" value="ECO:0007669"/>
    <property type="project" value="UniProtKB-EC"/>
</dbReference>
<dbReference type="GO" id="GO:0046496">
    <property type="term" value="P:nicotinamide nucleotide metabolic process"/>
    <property type="evidence" value="ECO:0007669"/>
    <property type="project" value="UniProtKB-ARBA"/>
</dbReference>
<evidence type="ECO:0000256" key="12">
    <source>
        <dbReference type="ARBA" id="ARBA00076706"/>
    </source>
</evidence>
<dbReference type="STRING" id="105785.A0A2J7RS24"/>
<dbReference type="EC" id="2.7.1.14" evidence="10"/>
<feature type="compositionally biased region" description="Polar residues" evidence="13">
    <location>
        <begin position="33"/>
        <end position="43"/>
    </location>
</feature>
<evidence type="ECO:0000256" key="9">
    <source>
        <dbReference type="ARBA" id="ARBA00057196"/>
    </source>
</evidence>
<keyword evidence="3" id="KW-0963">Cytoplasm</keyword>
<gene>
    <name evidence="15" type="primary">Shpk</name>
    <name evidence="15" type="ORF">B7P43_G03112</name>
</gene>
<dbReference type="GO" id="GO:0005524">
    <property type="term" value="F:ATP binding"/>
    <property type="evidence" value="ECO:0007669"/>
    <property type="project" value="UniProtKB-KW"/>
</dbReference>
<dbReference type="AlphaFoldDB" id="A0A2J7RS24"/>
<dbReference type="SUPFAM" id="SSF53067">
    <property type="entry name" value="Actin-like ATPase domain"/>
    <property type="match status" value="2"/>
</dbReference>
<evidence type="ECO:0000313" key="15">
    <source>
        <dbReference type="EMBL" id="PNF43615.1"/>
    </source>
</evidence>
<dbReference type="GO" id="GO:0071396">
    <property type="term" value="P:cellular response to lipid"/>
    <property type="evidence" value="ECO:0007669"/>
    <property type="project" value="UniProtKB-ARBA"/>
</dbReference>
<evidence type="ECO:0000256" key="11">
    <source>
        <dbReference type="ARBA" id="ARBA00069425"/>
    </source>
</evidence>
<dbReference type="InterPro" id="IPR018484">
    <property type="entry name" value="FGGY_N"/>
</dbReference>
<dbReference type="PANTHER" id="PTHR10196">
    <property type="entry name" value="SUGAR KINASE"/>
    <property type="match status" value="1"/>
</dbReference>
<dbReference type="CDD" id="cd07777">
    <property type="entry name" value="ASKHA_NBD_FGGY_SHK"/>
    <property type="match status" value="1"/>
</dbReference>
<accession>A0A2J7RS24</accession>
<protein>
    <recommendedName>
        <fullName evidence="11">Sedoheptulokinase</fullName>
        <ecNumber evidence="10">2.7.1.14</ecNumber>
    </recommendedName>
    <alternativeName>
        <fullName evidence="12">Carbohydrate kinase-like protein</fullName>
    </alternativeName>
</protein>
<comment type="subcellular location">
    <subcellularLocation>
        <location evidence="1">Cytoplasm</location>
    </subcellularLocation>
</comment>
<feature type="region of interest" description="Disordered" evidence="13">
    <location>
        <begin position="33"/>
        <end position="52"/>
    </location>
</feature>
<feature type="domain" description="Carbohydrate kinase FGGY N-terminal" evidence="14">
    <location>
        <begin position="8"/>
        <end position="264"/>
    </location>
</feature>
<comment type="caution">
    <text evidence="15">The sequence shown here is derived from an EMBL/GenBank/DDBJ whole genome shotgun (WGS) entry which is preliminary data.</text>
</comment>
<name>A0A2J7RS24_9NEOP</name>
<keyword evidence="7" id="KW-0067">ATP-binding</keyword>
<reference evidence="15 16" key="1">
    <citation type="submission" date="2017-12" db="EMBL/GenBank/DDBJ databases">
        <title>Hemimetabolous genomes reveal molecular basis of termite eusociality.</title>
        <authorList>
            <person name="Harrison M.C."/>
            <person name="Jongepier E."/>
            <person name="Robertson H.M."/>
            <person name="Arning N."/>
            <person name="Bitard-Feildel T."/>
            <person name="Chao H."/>
            <person name="Childers C.P."/>
            <person name="Dinh H."/>
            <person name="Doddapaneni H."/>
            <person name="Dugan S."/>
            <person name="Gowin J."/>
            <person name="Greiner C."/>
            <person name="Han Y."/>
            <person name="Hu H."/>
            <person name="Hughes D.S.T."/>
            <person name="Huylmans A.-K."/>
            <person name="Kemena C."/>
            <person name="Kremer L.P.M."/>
            <person name="Lee S.L."/>
            <person name="Lopez-Ezquerra A."/>
            <person name="Mallet L."/>
            <person name="Monroy-Kuhn J.M."/>
            <person name="Moser A."/>
            <person name="Murali S.C."/>
            <person name="Muzny D.M."/>
            <person name="Otani S."/>
            <person name="Piulachs M.-D."/>
            <person name="Poelchau M."/>
            <person name="Qu J."/>
            <person name="Schaub F."/>
            <person name="Wada-Katsumata A."/>
            <person name="Worley K.C."/>
            <person name="Xie Q."/>
            <person name="Ylla G."/>
            <person name="Poulsen M."/>
            <person name="Gibbs R.A."/>
            <person name="Schal C."/>
            <person name="Richards S."/>
            <person name="Belles X."/>
            <person name="Korb J."/>
            <person name="Bornberg-Bauer E."/>
        </authorList>
    </citation>
    <scope>NUCLEOTIDE SEQUENCE [LARGE SCALE GENOMIC DNA]</scope>
    <source>
        <tissue evidence="15">Whole body</tissue>
    </source>
</reference>
<dbReference type="InterPro" id="IPR000577">
    <property type="entry name" value="Carb_kinase_FGGY"/>
</dbReference>
<dbReference type="GO" id="GO:0006163">
    <property type="term" value="P:purine nucleotide metabolic process"/>
    <property type="evidence" value="ECO:0007669"/>
    <property type="project" value="UniProtKB-ARBA"/>
</dbReference>
<evidence type="ECO:0000256" key="10">
    <source>
        <dbReference type="ARBA" id="ARBA00066341"/>
    </source>
</evidence>
<keyword evidence="16" id="KW-1185">Reference proteome</keyword>
<dbReference type="GO" id="GO:1901701">
    <property type="term" value="P:cellular response to oxygen-containing compound"/>
    <property type="evidence" value="ECO:0007669"/>
    <property type="project" value="UniProtKB-ARBA"/>
</dbReference>
<evidence type="ECO:0000256" key="1">
    <source>
        <dbReference type="ARBA" id="ARBA00004496"/>
    </source>
</evidence>
<dbReference type="InterPro" id="IPR043129">
    <property type="entry name" value="ATPase_NBD"/>
</dbReference>
<evidence type="ECO:0000256" key="2">
    <source>
        <dbReference type="ARBA" id="ARBA00009156"/>
    </source>
</evidence>
<evidence type="ECO:0000256" key="3">
    <source>
        <dbReference type="ARBA" id="ARBA00022490"/>
    </source>
</evidence>
<keyword evidence="4" id="KW-0808">Transferase</keyword>
<keyword evidence="6 15" id="KW-0418">Kinase</keyword>
<dbReference type="GO" id="GO:0006071">
    <property type="term" value="P:glycerol metabolic process"/>
    <property type="evidence" value="ECO:0007669"/>
    <property type="project" value="TreeGrafter"/>
</dbReference>
<comment type="function">
    <text evidence="9">Acts as a modulator of macrophage activation through control of glucose metabolism.</text>
</comment>
<dbReference type="GO" id="GO:0005829">
    <property type="term" value="C:cytosol"/>
    <property type="evidence" value="ECO:0007669"/>
    <property type="project" value="TreeGrafter"/>
</dbReference>
<evidence type="ECO:0000256" key="6">
    <source>
        <dbReference type="ARBA" id="ARBA00022777"/>
    </source>
</evidence>
<dbReference type="PIRSF" id="PIRSF000538">
    <property type="entry name" value="GlpK"/>
    <property type="match status" value="1"/>
</dbReference>
<dbReference type="FunFam" id="3.30.420.40:FF:000111">
    <property type="entry name" value="Sedoheptulokinase"/>
    <property type="match status" value="1"/>
</dbReference>
<evidence type="ECO:0000256" key="8">
    <source>
        <dbReference type="ARBA" id="ARBA00052736"/>
    </source>
</evidence>
<evidence type="ECO:0000256" key="7">
    <source>
        <dbReference type="ARBA" id="ARBA00022840"/>
    </source>
</evidence>